<evidence type="ECO:0000259" key="1">
    <source>
        <dbReference type="Pfam" id="PF00004"/>
    </source>
</evidence>
<evidence type="ECO:0000259" key="2">
    <source>
        <dbReference type="Pfam" id="PF07715"/>
    </source>
</evidence>
<proteinExistence type="predicted"/>
<reference evidence="3" key="1">
    <citation type="submission" date="2020-11" db="EMBL/GenBank/DDBJ databases">
        <authorList>
            <person name="Tran Van P."/>
        </authorList>
    </citation>
    <scope>NUCLEOTIDE SEQUENCE</scope>
</reference>
<name>A0A7R8WU82_9CRUS</name>
<dbReference type="PANTHER" id="PTHR43392">
    <property type="entry name" value="AAA-TYPE ATPASE FAMILY PROTEIN / ANKYRIN REPEAT FAMILY PROTEIN"/>
    <property type="match status" value="1"/>
</dbReference>
<dbReference type="Gene3D" id="2.170.130.10">
    <property type="entry name" value="TonB-dependent receptor, plug domain"/>
    <property type="match status" value="1"/>
</dbReference>
<dbReference type="PANTHER" id="PTHR43392:SF2">
    <property type="entry name" value="AAA-TYPE ATPASE FAMILY PROTEIN _ ANKYRIN REPEAT FAMILY PROTEIN"/>
    <property type="match status" value="1"/>
</dbReference>
<dbReference type="InterPro" id="IPR003959">
    <property type="entry name" value="ATPase_AAA_core"/>
</dbReference>
<dbReference type="SUPFAM" id="SSF56935">
    <property type="entry name" value="Porins"/>
    <property type="match status" value="1"/>
</dbReference>
<dbReference type="EMBL" id="OB672293">
    <property type="protein sequence ID" value="CAD7235345.1"/>
    <property type="molecule type" value="Genomic_DNA"/>
</dbReference>
<dbReference type="GO" id="GO:0016887">
    <property type="term" value="F:ATP hydrolysis activity"/>
    <property type="evidence" value="ECO:0007669"/>
    <property type="project" value="InterPro"/>
</dbReference>
<feature type="domain" description="ATPase AAA-type core" evidence="1">
    <location>
        <begin position="101"/>
        <end position="194"/>
    </location>
</feature>
<accession>A0A7R8WU82</accession>
<protein>
    <submittedName>
        <fullName evidence="3">Uncharacterized protein</fullName>
    </submittedName>
</protein>
<dbReference type="AlphaFoldDB" id="A0A7R8WU82"/>
<feature type="domain" description="TonB-dependent receptor plug" evidence="2">
    <location>
        <begin position="266"/>
        <end position="364"/>
    </location>
</feature>
<evidence type="ECO:0000313" key="3">
    <source>
        <dbReference type="EMBL" id="CAD7235345.1"/>
    </source>
</evidence>
<dbReference type="InterPro" id="IPR027417">
    <property type="entry name" value="P-loop_NTPase"/>
</dbReference>
<dbReference type="GO" id="GO:0005524">
    <property type="term" value="F:ATP binding"/>
    <property type="evidence" value="ECO:0007669"/>
    <property type="project" value="InterPro"/>
</dbReference>
<dbReference type="InterPro" id="IPR050773">
    <property type="entry name" value="CbxX/CfxQ_RuBisCO_ESX"/>
</dbReference>
<dbReference type="InterPro" id="IPR037066">
    <property type="entry name" value="Plug_dom_sf"/>
</dbReference>
<gene>
    <name evidence="3" type="ORF">CTOB1V02_LOCUS13160</name>
</gene>
<dbReference type="InterPro" id="IPR039426">
    <property type="entry name" value="TonB-dep_rcpt-like"/>
</dbReference>
<dbReference type="Pfam" id="PF00004">
    <property type="entry name" value="AAA"/>
    <property type="match status" value="1"/>
</dbReference>
<dbReference type="Gene3D" id="3.40.50.300">
    <property type="entry name" value="P-loop containing nucleotide triphosphate hydrolases"/>
    <property type="match status" value="2"/>
</dbReference>
<sequence>MARKNPAKLSLSELKRVTLKDMTRLLKEKKLLIPEIPVDNKLLKLALDELNSLIGIENVKSQIEELVDIVRFHRESGRSVISTFSFHTVFVGNPGTDRQGLVAGFVGQTAIKTAERVDEAMGGVLFIDEAYALSNFNGLQGDYGNEAIQTLLKRMEDNRGEFFVFAAGYPGNMEKFLKANPGLSSRFDKTFHFEDYTDAAIFGPAFGFADVYDHMSNVDVQSYVGLSEFDFNQHPVRRYRIIIPMMAAGVHFVFSPIFDLMAPNDFPAEEIREQGYYTLVDAIKHLSGIRVSQPGSGMDGETFLQRGLYGNTYTKILINGTPIRPSAVGAMPIGSQLPIRQAERIEVIYGPAATLYGPDAAAGVINIILKDSEYPTFAQADVEVGDDKLTRVSALFG</sequence>
<dbReference type="SUPFAM" id="SSF52540">
    <property type="entry name" value="P-loop containing nucleoside triphosphate hydrolases"/>
    <property type="match status" value="1"/>
</dbReference>
<dbReference type="Pfam" id="PF07715">
    <property type="entry name" value="Plug"/>
    <property type="match status" value="1"/>
</dbReference>
<dbReference type="OrthoDB" id="10052806at2759"/>
<feature type="non-terminal residue" evidence="3">
    <location>
        <position position="397"/>
    </location>
</feature>
<dbReference type="InterPro" id="IPR012910">
    <property type="entry name" value="Plug_dom"/>
</dbReference>
<dbReference type="PROSITE" id="PS52016">
    <property type="entry name" value="TONB_DEPENDENT_REC_3"/>
    <property type="match status" value="1"/>
</dbReference>
<organism evidence="3">
    <name type="scientific">Cyprideis torosa</name>
    <dbReference type="NCBI Taxonomy" id="163714"/>
    <lineage>
        <taxon>Eukaryota</taxon>
        <taxon>Metazoa</taxon>
        <taxon>Ecdysozoa</taxon>
        <taxon>Arthropoda</taxon>
        <taxon>Crustacea</taxon>
        <taxon>Oligostraca</taxon>
        <taxon>Ostracoda</taxon>
        <taxon>Podocopa</taxon>
        <taxon>Podocopida</taxon>
        <taxon>Cytherocopina</taxon>
        <taxon>Cytheroidea</taxon>
        <taxon>Cytherideidae</taxon>
        <taxon>Cyprideis</taxon>
    </lineage>
</organism>